<keyword evidence="1" id="KW-0472">Membrane</keyword>
<name>A0A6C0IR49_9ZZZZ</name>
<keyword evidence="1" id="KW-0812">Transmembrane</keyword>
<accession>A0A6C0IR49</accession>
<reference evidence="2" key="1">
    <citation type="journal article" date="2020" name="Nature">
        <title>Giant virus diversity and host interactions through global metagenomics.</title>
        <authorList>
            <person name="Schulz F."/>
            <person name="Roux S."/>
            <person name="Paez-Espino D."/>
            <person name="Jungbluth S."/>
            <person name="Walsh D.A."/>
            <person name="Denef V.J."/>
            <person name="McMahon K.D."/>
            <person name="Konstantinidis K.T."/>
            <person name="Eloe-Fadrosh E.A."/>
            <person name="Kyrpides N.C."/>
            <person name="Woyke T."/>
        </authorList>
    </citation>
    <scope>NUCLEOTIDE SEQUENCE</scope>
    <source>
        <strain evidence="2">GVMAG-M-3300024261-37</strain>
    </source>
</reference>
<evidence type="ECO:0000256" key="1">
    <source>
        <dbReference type="SAM" id="Phobius"/>
    </source>
</evidence>
<proteinExistence type="predicted"/>
<organism evidence="2">
    <name type="scientific">viral metagenome</name>
    <dbReference type="NCBI Taxonomy" id="1070528"/>
    <lineage>
        <taxon>unclassified sequences</taxon>
        <taxon>metagenomes</taxon>
        <taxon>organismal metagenomes</taxon>
    </lineage>
</organism>
<evidence type="ECO:0000313" key="2">
    <source>
        <dbReference type="EMBL" id="QHT95040.1"/>
    </source>
</evidence>
<dbReference type="AlphaFoldDB" id="A0A6C0IR49"/>
<feature type="transmembrane region" description="Helical" evidence="1">
    <location>
        <begin position="20"/>
        <end position="40"/>
    </location>
</feature>
<dbReference type="EMBL" id="MN740233">
    <property type="protein sequence ID" value="QHT95040.1"/>
    <property type="molecule type" value="Genomic_DNA"/>
</dbReference>
<keyword evidence="1" id="KW-1133">Transmembrane helix</keyword>
<protein>
    <submittedName>
        <fullName evidence="2">Uncharacterized protein</fullName>
    </submittedName>
</protein>
<sequence>MIIKVIINLYNIYMNLFNTINLPIFIISLAIGVFVTYITIPNTQKIIVYPNPNNIDQLLYKDHADNCFQFSSQEVKCPSDESKIQSYEVQ</sequence>